<accession>E4WYF8</accession>
<keyword evidence="1" id="KW-0472">Membrane</keyword>
<dbReference type="AlphaFoldDB" id="E4WYF8"/>
<dbReference type="EMBL" id="FN653019">
    <property type="protein sequence ID" value="CBY22722.1"/>
    <property type="molecule type" value="Genomic_DNA"/>
</dbReference>
<gene>
    <name evidence="2" type="ORF">GSOID_T00013492001</name>
</gene>
<feature type="transmembrane region" description="Helical" evidence="1">
    <location>
        <begin position="96"/>
        <end position="115"/>
    </location>
</feature>
<dbReference type="InParanoid" id="E4WYF8"/>
<evidence type="ECO:0000313" key="2">
    <source>
        <dbReference type="EMBL" id="CBY22722.1"/>
    </source>
</evidence>
<name>E4WYF8_OIKDI</name>
<organism evidence="2">
    <name type="scientific">Oikopleura dioica</name>
    <name type="common">Tunicate</name>
    <dbReference type="NCBI Taxonomy" id="34765"/>
    <lineage>
        <taxon>Eukaryota</taxon>
        <taxon>Metazoa</taxon>
        <taxon>Chordata</taxon>
        <taxon>Tunicata</taxon>
        <taxon>Appendicularia</taxon>
        <taxon>Copelata</taxon>
        <taxon>Oikopleuridae</taxon>
        <taxon>Oikopleura</taxon>
    </lineage>
</organism>
<dbReference type="Proteomes" id="UP000001307">
    <property type="component" value="Unassembled WGS sequence"/>
</dbReference>
<keyword evidence="1" id="KW-1133">Transmembrane helix</keyword>
<keyword evidence="3" id="KW-1185">Reference proteome</keyword>
<keyword evidence="1" id="KW-0812">Transmembrane</keyword>
<evidence type="ECO:0000256" key="1">
    <source>
        <dbReference type="SAM" id="Phobius"/>
    </source>
</evidence>
<reference evidence="2" key="1">
    <citation type="journal article" date="2010" name="Science">
        <title>Plasticity of animal genome architecture unmasked by rapid evolution of a pelagic tunicate.</title>
        <authorList>
            <person name="Denoeud F."/>
            <person name="Henriet S."/>
            <person name="Mungpakdee S."/>
            <person name="Aury J.M."/>
            <person name="Da Silva C."/>
            <person name="Brinkmann H."/>
            <person name="Mikhaleva J."/>
            <person name="Olsen L.C."/>
            <person name="Jubin C."/>
            <person name="Canestro C."/>
            <person name="Bouquet J.M."/>
            <person name="Danks G."/>
            <person name="Poulain J."/>
            <person name="Campsteijn C."/>
            <person name="Adamski M."/>
            <person name="Cross I."/>
            <person name="Yadetie F."/>
            <person name="Muffato M."/>
            <person name="Louis A."/>
            <person name="Butcher S."/>
            <person name="Tsagkogeorga G."/>
            <person name="Konrad A."/>
            <person name="Singh S."/>
            <person name="Jensen M.F."/>
            <person name="Cong E.H."/>
            <person name="Eikeseth-Otteraa H."/>
            <person name="Noel B."/>
            <person name="Anthouard V."/>
            <person name="Porcel B.M."/>
            <person name="Kachouri-Lafond R."/>
            <person name="Nishino A."/>
            <person name="Ugolini M."/>
            <person name="Chourrout P."/>
            <person name="Nishida H."/>
            <person name="Aasland R."/>
            <person name="Huzurbazar S."/>
            <person name="Westhof E."/>
            <person name="Delsuc F."/>
            <person name="Lehrach H."/>
            <person name="Reinhardt R."/>
            <person name="Weissenbach J."/>
            <person name="Roy S.W."/>
            <person name="Artiguenave F."/>
            <person name="Postlethwait J.H."/>
            <person name="Manak J.R."/>
            <person name="Thompson E.M."/>
            <person name="Jaillon O."/>
            <person name="Du Pasquier L."/>
            <person name="Boudinot P."/>
            <person name="Liberles D.A."/>
            <person name="Volff J.N."/>
            <person name="Philippe H."/>
            <person name="Lenhard B."/>
            <person name="Roest Crollius H."/>
            <person name="Wincker P."/>
            <person name="Chourrout D."/>
        </authorList>
    </citation>
    <scope>NUCLEOTIDE SEQUENCE [LARGE SCALE GENOMIC DNA]</scope>
</reference>
<evidence type="ECO:0000313" key="3">
    <source>
        <dbReference type="Proteomes" id="UP000001307"/>
    </source>
</evidence>
<proteinExistence type="predicted"/>
<feature type="transmembrane region" description="Helical" evidence="1">
    <location>
        <begin position="39"/>
        <end position="59"/>
    </location>
</feature>
<protein>
    <submittedName>
        <fullName evidence="2">Uncharacterized protein</fullName>
    </submittedName>
</protein>
<sequence length="116" mass="13391">MKISGRLILPESFSRVKSSQIINCLFICFEIKEENRLNFIRLFYSFSLSKALMFIFAVFKSIQVKSQRGCQSCGGFGETMTISVPWQDIVENFTNGISSIYFLCLLIFFFAFFNLS</sequence>